<dbReference type="AlphaFoldDB" id="A0A0A2G769"/>
<dbReference type="PANTHER" id="PTHR44943:SF8">
    <property type="entry name" value="TPR REPEAT-CONTAINING PROTEIN MJ0263"/>
    <property type="match status" value="1"/>
</dbReference>
<evidence type="ECO:0000256" key="2">
    <source>
        <dbReference type="ARBA" id="ARBA00022803"/>
    </source>
</evidence>
<dbReference type="Proteomes" id="UP000030134">
    <property type="component" value="Unassembled WGS sequence"/>
</dbReference>
<dbReference type="InterPro" id="IPR051685">
    <property type="entry name" value="Ycf3/AcsC/BcsC/TPR_MFPF"/>
</dbReference>
<evidence type="ECO:0000313" key="5">
    <source>
        <dbReference type="EMBL" id="KGN98272.1"/>
    </source>
</evidence>
<evidence type="ECO:0000313" key="6">
    <source>
        <dbReference type="Proteomes" id="UP000030134"/>
    </source>
</evidence>
<feature type="chain" id="PRO_5001987054" evidence="4">
    <location>
        <begin position="24"/>
        <end position="395"/>
    </location>
</feature>
<dbReference type="eggNOG" id="COG0457">
    <property type="taxonomic scope" value="Bacteria"/>
</dbReference>
<comment type="caution">
    <text evidence="5">The sequence shown here is derived from an EMBL/GenBank/DDBJ whole genome shotgun (WGS) entry which is preliminary data.</text>
</comment>
<dbReference type="SUPFAM" id="SSF48452">
    <property type="entry name" value="TPR-like"/>
    <property type="match status" value="1"/>
</dbReference>
<keyword evidence="6" id="KW-1185">Reference proteome</keyword>
<protein>
    <submittedName>
        <fullName evidence="5">Uncharacterized protein</fullName>
    </submittedName>
</protein>
<dbReference type="InterPro" id="IPR054283">
    <property type="entry name" value="DUF7017"/>
</dbReference>
<evidence type="ECO:0000256" key="3">
    <source>
        <dbReference type="PROSITE-ProRule" id="PRU00339"/>
    </source>
</evidence>
<name>A0A0A2G769_9PORP</name>
<keyword evidence="2 3" id="KW-0802">TPR repeat</keyword>
<keyword evidence="4" id="KW-0732">Signal</keyword>
<feature type="repeat" description="TPR" evidence="3">
    <location>
        <begin position="283"/>
        <end position="315"/>
    </location>
</feature>
<sequence>MKMMKKAFPIALAVLMGAAPAIAQKANVKGAERIADKKGDYKEARTLIKAALENDETKSEPKTWYVAGFVEESNFTLENNKQLKGEMPNRAVMNTALLDMFDYYMATVKMESPDGVKLGKYSKKIKEAFQINLLYFINAGGYYMEIKDYPKALEAFDNFKQIKKLPMFAGTPIAAADSNSMMVDFFSVINAYQTGDKALTIKLAEEIKSVDYRRNDLYQILSQTYLETADTVNYIATMKEGLALYPNESYFSVNLINTLIQTGKSEEAIALLQKSIEKAPNNAQLYDVMGKLYEPTDETKALECFAKALEIDPEFTESNFNIGRVYYNQAVAIKSGDKVDATTDKKAEELFRKALPYLEKAYAGDPDTAYYVLSTVYYNLKMSKEYEAIKAKYNL</sequence>
<dbReference type="RefSeq" id="WP_036883870.1">
    <property type="nucleotide sequence ID" value="NZ_JQZW01000008.1"/>
</dbReference>
<feature type="signal peptide" evidence="4">
    <location>
        <begin position="1"/>
        <end position="23"/>
    </location>
</feature>
<dbReference type="Gene3D" id="1.25.40.10">
    <property type="entry name" value="Tetratricopeptide repeat domain"/>
    <property type="match status" value="2"/>
</dbReference>
<dbReference type="Pfam" id="PF22860">
    <property type="entry name" value="DUF7017"/>
    <property type="match status" value="1"/>
</dbReference>
<dbReference type="EMBL" id="JQZW01000008">
    <property type="protein sequence ID" value="KGN98272.1"/>
    <property type="molecule type" value="Genomic_DNA"/>
</dbReference>
<evidence type="ECO:0000256" key="1">
    <source>
        <dbReference type="ARBA" id="ARBA00022737"/>
    </source>
</evidence>
<gene>
    <name evidence="5" type="ORF">HQ36_05090</name>
</gene>
<reference evidence="5 6" key="1">
    <citation type="submission" date="2014-08" db="EMBL/GenBank/DDBJ databases">
        <title>Porphyromonas gingivicanis strain:COT-022_OH1391 Genome sequencing.</title>
        <authorList>
            <person name="Wallis C."/>
            <person name="Deusch O."/>
            <person name="O'Flynn C."/>
            <person name="Davis I."/>
            <person name="Jospin G."/>
            <person name="Darling A.E."/>
            <person name="Coil D.A."/>
            <person name="Alexiev A."/>
            <person name="Horsfall A."/>
            <person name="Kirkwood N."/>
            <person name="Harris S."/>
            <person name="Eisen J.A."/>
        </authorList>
    </citation>
    <scope>NUCLEOTIDE SEQUENCE [LARGE SCALE GENOMIC DNA]</scope>
    <source>
        <strain evidence="6">COT-022 OH1391</strain>
    </source>
</reference>
<organism evidence="5 6">
    <name type="scientific">Porphyromonas gingivicanis</name>
    <dbReference type="NCBI Taxonomy" id="266762"/>
    <lineage>
        <taxon>Bacteria</taxon>
        <taxon>Pseudomonadati</taxon>
        <taxon>Bacteroidota</taxon>
        <taxon>Bacteroidia</taxon>
        <taxon>Bacteroidales</taxon>
        <taxon>Porphyromonadaceae</taxon>
        <taxon>Porphyromonas</taxon>
    </lineage>
</organism>
<dbReference type="SMART" id="SM00028">
    <property type="entry name" value="TPR"/>
    <property type="match status" value="2"/>
</dbReference>
<accession>A0A0A2G769</accession>
<dbReference type="STRING" id="266762.HQ36_05090"/>
<evidence type="ECO:0000256" key="4">
    <source>
        <dbReference type="SAM" id="SignalP"/>
    </source>
</evidence>
<dbReference type="PROSITE" id="PS50005">
    <property type="entry name" value="TPR"/>
    <property type="match status" value="1"/>
</dbReference>
<proteinExistence type="predicted"/>
<dbReference type="PANTHER" id="PTHR44943">
    <property type="entry name" value="CELLULOSE SYNTHASE OPERON PROTEIN C"/>
    <property type="match status" value="1"/>
</dbReference>
<keyword evidence="1" id="KW-0677">Repeat</keyword>
<dbReference type="InterPro" id="IPR019734">
    <property type="entry name" value="TPR_rpt"/>
</dbReference>
<dbReference type="InterPro" id="IPR011990">
    <property type="entry name" value="TPR-like_helical_dom_sf"/>
</dbReference>